<comment type="similarity">
    <text evidence="1 4">Belongs to the eukaryotic ribosomal protein eS21 family.</text>
</comment>
<keyword evidence="6" id="KW-1185">Reference proteome</keyword>
<proteinExistence type="inferred from homology"/>
<protein>
    <recommendedName>
        <fullName evidence="4">40S ribosomal protein S21</fullName>
    </recommendedName>
</protein>
<dbReference type="Gene3D" id="3.30.1230.20">
    <property type="match status" value="1"/>
</dbReference>
<dbReference type="InterPro" id="IPR038579">
    <property type="entry name" value="Ribosomal_eS21_sf"/>
</dbReference>
<evidence type="ECO:0000256" key="2">
    <source>
        <dbReference type="ARBA" id="ARBA00022980"/>
    </source>
</evidence>
<dbReference type="Proteomes" id="UP001314263">
    <property type="component" value="Unassembled WGS sequence"/>
</dbReference>
<evidence type="ECO:0000313" key="6">
    <source>
        <dbReference type="Proteomes" id="UP001314263"/>
    </source>
</evidence>
<dbReference type="InterPro" id="IPR001931">
    <property type="entry name" value="Ribosomal_eS21"/>
</dbReference>
<comment type="caution">
    <text evidence="5">The sequence shown here is derived from an EMBL/GenBank/DDBJ whole genome shotgun (WGS) entry which is preliminary data.</text>
</comment>
<dbReference type="PANTHER" id="PTHR10442">
    <property type="entry name" value="40S RIBOSOMAL PROTEIN S21"/>
    <property type="match status" value="1"/>
</dbReference>
<dbReference type="GO" id="GO:0006412">
    <property type="term" value="P:translation"/>
    <property type="evidence" value="ECO:0007669"/>
    <property type="project" value="InterPro"/>
</dbReference>
<evidence type="ECO:0000313" key="5">
    <source>
        <dbReference type="EMBL" id="CAK0764447.1"/>
    </source>
</evidence>
<evidence type="ECO:0000256" key="1">
    <source>
        <dbReference type="ARBA" id="ARBA00010228"/>
    </source>
</evidence>
<organism evidence="5 6">
    <name type="scientific">Coccomyxa viridis</name>
    <dbReference type="NCBI Taxonomy" id="1274662"/>
    <lineage>
        <taxon>Eukaryota</taxon>
        <taxon>Viridiplantae</taxon>
        <taxon>Chlorophyta</taxon>
        <taxon>core chlorophytes</taxon>
        <taxon>Trebouxiophyceae</taxon>
        <taxon>Trebouxiophyceae incertae sedis</taxon>
        <taxon>Coccomyxaceae</taxon>
        <taxon>Coccomyxa</taxon>
    </lineage>
</organism>
<keyword evidence="2 4" id="KW-0689">Ribosomal protein</keyword>
<dbReference type="EMBL" id="CAUYUE010000004">
    <property type="protein sequence ID" value="CAK0764447.1"/>
    <property type="molecule type" value="Genomic_DNA"/>
</dbReference>
<dbReference type="GO" id="GO:0003735">
    <property type="term" value="F:structural constituent of ribosome"/>
    <property type="evidence" value="ECO:0007669"/>
    <property type="project" value="InterPro"/>
</dbReference>
<dbReference type="GO" id="GO:1990904">
    <property type="term" value="C:ribonucleoprotein complex"/>
    <property type="evidence" value="ECO:0007669"/>
    <property type="project" value="UniProtKB-KW"/>
</dbReference>
<evidence type="ECO:0000256" key="3">
    <source>
        <dbReference type="ARBA" id="ARBA00023274"/>
    </source>
</evidence>
<sequence length="83" mass="9196">MINDEGETVDLYIPRKCAYTNKLITAKDHAAVQINIGHLNENGQYVDGNFTTFALAGNVRAMGQGDSALDTLWKKKAEQIQQQ</sequence>
<name>A0AAV1HXS1_9CHLO</name>
<keyword evidence="3 4" id="KW-0687">Ribonucleoprotein</keyword>
<accession>A0AAV1HXS1</accession>
<gene>
    <name evidence="5" type="primary">RPS21</name>
    <name evidence="5" type="ORF">CVIRNUC_003159</name>
</gene>
<dbReference type="Pfam" id="PF01249">
    <property type="entry name" value="Ribosomal_S21e"/>
    <property type="match status" value="1"/>
</dbReference>
<dbReference type="AlphaFoldDB" id="A0AAV1HXS1"/>
<dbReference type="GO" id="GO:0005840">
    <property type="term" value="C:ribosome"/>
    <property type="evidence" value="ECO:0007669"/>
    <property type="project" value="UniProtKB-KW"/>
</dbReference>
<evidence type="ECO:0000256" key="4">
    <source>
        <dbReference type="PIRNR" id="PIRNR002148"/>
    </source>
</evidence>
<reference evidence="5 6" key="1">
    <citation type="submission" date="2023-10" db="EMBL/GenBank/DDBJ databases">
        <authorList>
            <person name="Maclean D."/>
            <person name="Macfadyen A."/>
        </authorList>
    </citation>
    <scope>NUCLEOTIDE SEQUENCE [LARGE SCALE GENOMIC DNA]</scope>
</reference>
<dbReference type="PIRSF" id="PIRSF002148">
    <property type="entry name" value="Ribosomal_S21e"/>
    <property type="match status" value="1"/>
</dbReference>